<comment type="subcellular location">
    <subcellularLocation>
        <location evidence="1">Cell outer membrane</location>
        <topology evidence="1">Multi-pass membrane protein</topology>
    </subcellularLocation>
</comment>
<keyword evidence="2" id="KW-0813">Transport</keyword>
<dbReference type="GO" id="GO:0044718">
    <property type="term" value="P:siderophore transmembrane transport"/>
    <property type="evidence" value="ECO:0007669"/>
    <property type="project" value="TreeGrafter"/>
</dbReference>
<keyword evidence="6" id="KW-0472">Membrane</keyword>
<dbReference type="Proteomes" id="UP000319627">
    <property type="component" value="Unassembled WGS sequence"/>
</dbReference>
<dbReference type="InterPro" id="IPR037066">
    <property type="entry name" value="Plug_dom_sf"/>
</dbReference>
<evidence type="ECO:0000256" key="5">
    <source>
        <dbReference type="ARBA" id="ARBA00022729"/>
    </source>
</evidence>
<evidence type="ECO:0000256" key="6">
    <source>
        <dbReference type="ARBA" id="ARBA00023136"/>
    </source>
</evidence>
<dbReference type="EMBL" id="VLKG01000003">
    <property type="protein sequence ID" value="TWH76287.1"/>
    <property type="molecule type" value="Genomic_DNA"/>
</dbReference>
<keyword evidence="4" id="KW-0812">Transmembrane</keyword>
<keyword evidence="9" id="KW-0675">Receptor</keyword>
<evidence type="ECO:0000256" key="2">
    <source>
        <dbReference type="ARBA" id="ARBA00022448"/>
    </source>
</evidence>
<accession>A0A562IZA1</accession>
<sequence>MELSPLRVENQTNTTNRSITVLVPFEGETAHSRFALPKSVVAVQTLTKEDIEQLRPRDISDLIEGSLGMSIGRQGARVHSFSYNRGDKVSIIVDGVYLTQTQAQRILGDIPVEMIDSIQFLRDSSVITISPLMDFGSANSGSPNQGFIVINTRKSGPGKEGGEVKASYARFDTKKHLGWIGDTWMDGRLSASAGYQRSESNGKPKWNMAYSADTWMTSAGWNSSSFQGSASFFMNKASREIQRAEGTYTGTTRYPVSGPTPNGVLDKNIWKYTPMDTRVIAVNLAKPWNDTHTTALTYGWTEAKGTQYPYTTLTDKSTVAGREGKDRAKEWNLSHTIKTAKDTFKIGGQTVEWYQLTEGQTSPREEKVYGVYSTWEHRFTPSWSVDFAARVDRKHIIKGGDKYLETGFKTQLSDDEWTDEATLWAVGTAWQINPIWQITGRYSFNKTPTPDAISTVNNENLPAEKRHRYEMGLTANFNRAFNASVTPFYYIIRNAKVSAGSITQDANGNMLVDDYGNATSVTIYRAATQVLRKGLELSLKGDFEAYASSWNYELGWTYFEDTEEDGKTGNEVPDNKYHARINWRHGPWSASLSATRVDPYESYGYTVGDFNVINMNIARDFSKGIRVSLFGQNMANKQYATNNKGYPATANWGTLNDVGATYGMEVGMKF</sequence>
<evidence type="ECO:0000313" key="10">
    <source>
        <dbReference type="Proteomes" id="UP000319627"/>
    </source>
</evidence>
<dbReference type="SUPFAM" id="SSF56935">
    <property type="entry name" value="Porins"/>
    <property type="match status" value="1"/>
</dbReference>
<comment type="caution">
    <text evidence="9">The sequence shown here is derived from an EMBL/GenBank/DDBJ whole genome shotgun (WGS) entry which is preliminary data.</text>
</comment>
<evidence type="ECO:0000259" key="8">
    <source>
        <dbReference type="Pfam" id="PF07715"/>
    </source>
</evidence>
<dbReference type="Pfam" id="PF07715">
    <property type="entry name" value="Plug"/>
    <property type="match status" value="1"/>
</dbReference>
<evidence type="ECO:0000256" key="4">
    <source>
        <dbReference type="ARBA" id="ARBA00022692"/>
    </source>
</evidence>
<keyword evidence="10" id="KW-1185">Reference proteome</keyword>
<evidence type="ECO:0000256" key="3">
    <source>
        <dbReference type="ARBA" id="ARBA00022452"/>
    </source>
</evidence>
<dbReference type="PANTHER" id="PTHR30069:SF29">
    <property type="entry name" value="HEMOGLOBIN AND HEMOGLOBIN-HAPTOGLOBIN-BINDING PROTEIN 1-RELATED"/>
    <property type="match status" value="1"/>
</dbReference>
<gene>
    <name evidence="9" type="ORF">LX59_01210</name>
</gene>
<dbReference type="GO" id="GO:0015344">
    <property type="term" value="F:siderophore uptake transmembrane transporter activity"/>
    <property type="evidence" value="ECO:0007669"/>
    <property type="project" value="TreeGrafter"/>
</dbReference>
<keyword evidence="7" id="KW-0998">Cell outer membrane</keyword>
<protein>
    <submittedName>
        <fullName evidence="9">TonB-dependent receptor-like protein</fullName>
    </submittedName>
</protein>
<keyword evidence="3" id="KW-1134">Transmembrane beta strand</keyword>
<dbReference type="InterPro" id="IPR036942">
    <property type="entry name" value="Beta-barrel_TonB_sf"/>
</dbReference>
<proteinExistence type="predicted"/>
<evidence type="ECO:0000256" key="1">
    <source>
        <dbReference type="ARBA" id="ARBA00004571"/>
    </source>
</evidence>
<feature type="domain" description="TonB-dependent receptor plug" evidence="8">
    <location>
        <begin position="40"/>
        <end position="125"/>
    </location>
</feature>
<evidence type="ECO:0000313" key="9">
    <source>
        <dbReference type="EMBL" id="TWH76287.1"/>
    </source>
</evidence>
<organism evidence="9 10">
    <name type="scientific">Azomonas agilis</name>
    <dbReference type="NCBI Taxonomy" id="116849"/>
    <lineage>
        <taxon>Bacteria</taxon>
        <taxon>Pseudomonadati</taxon>
        <taxon>Pseudomonadota</taxon>
        <taxon>Gammaproteobacteria</taxon>
        <taxon>Pseudomonadales</taxon>
        <taxon>Pseudomonadaceae</taxon>
        <taxon>Azomonas</taxon>
    </lineage>
</organism>
<dbReference type="Gene3D" id="2.40.170.20">
    <property type="entry name" value="TonB-dependent receptor, beta-barrel domain"/>
    <property type="match status" value="1"/>
</dbReference>
<dbReference type="GO" id="GO:0009279">
    <property type="term" value="C:cell outer membrane"/>
    <property type="evidence" value="ECO:0007669"/>
    <property type="project" value="UniProtKB-SubCell"/>
</dbReference>
<dbReference type="InterPro" id="IPR039426">
    <property type="entry name" value="TonB-dep_rcpt-like"/>
</dbReference>
<dbReference type="InterPro" id="IPR012910">
    <property type="entry name" value="Plug_dom"/>
</dbReference>
<evidence type="ECO:0000256" key="7">
    <source>
        <dbReference type="ARBA" id="ARBA00023237"/>
    </source>
</evidence>
<dbReference type="OrthoDB" id="9760620at2"/>
<dbReference type="PANTHER" id="PTHR30069">
    <property type="entry name" value="TONB-DEPENDENT OUTER MEMBRANE RECEPTOR"/>
    <property type="match status" value="1"/>
</dbReference>
<reference evidence="9 10" key="1">
    <citation type="submission" date="2019-07" db="EMBL/GenBank/DDBJ databases">
        <title>Genomic Encyclopedia of Type Strains, Phase I: the one thousand microbial genomes (KMG-I) project.</title>
        <authorList>
            <person name="Kyrpides N."/>
        </authorList>
    </citation>
    <scope>NUCLEOTIDE SEQUENCE [LARGE SCALE GENOMIC DNA]</scope>
    <source>
        <strain evidence="9 10">DSM 375</strain>
    </source>
</reference>
<keyword evidence="5" id="KW-0732">Signal</keyword>
<dbReference type="AlphaFoldDB" id="A0A562IZA1"/>
<dbReference type="Gene3D" id="2.170.130.10">
    <property type="entry name" value="TonB-dependent receptor, plug domain"/>
    <property type="match status" value="1"/>
</dbReference>
<name>A0A562IZA1_9GAMM</name>